<keyword evidence="6 10" id="KW-0243">Dynein</keyword>
<protein>
    <recommendedName>
        <fullName evidence="10">Dynein light chain roadblock</fullName>
    </recommendedName>
</protein>
<name>A0A7R8X4U3_9CRUS</name>
<dbReference type="InterPro" id="IPR016561">
    <property type="entry name" value="DYNLRB1/2"/>
</dbReference>
<keyword evidence="5 10" id="KW-0493">Microtubule</keyword>
<dbReference type="InterPro" id="IPR004942">
    <property type="entry name" value="Roadblock/LAMTOR2_dom"/>
</dbReference>
<proteinExistence type="inferred from homology"/>
<dbReference type="OrthoDB" id="9985637at2759"/>
<feature type="domain" description="Roadblock/LAMTOR2" evidence="11">
    <location>
        <begin position="5"/>
        <end position="93"/>
    </location>
</feature>
<dbReference type="GO" id="GO:0045505">
    <property type="term" value="F:dynein intermediate chain binding"/>
    <property type="evidence" value="ECO:0007669"/>
    <property type="project" value="UniProtKB-UniRule"/>
</dbReference>
<reference evidence="12" key="1">
    <citation type="submission" date="2020-11" db="EMBL/GenBank/DDBJ databases">
        <authorList>
            <person name="Tran Van P."/>
        </authorList>
    </citation>
    <scope>NUCLEOTIDE SEQUENCE</scope>
</reference>
<dbReference type="EMBL" id="CAJPEV010000329">
    <property type="protein sequence ID" value="CAG0884051.1"/>
    <property type="molecule type" value="Genomic_DNA"/>
</dbReference>
<gene>
    <name evidence="12" type="ORF">DSTB1V02_LOCUS2807</name>
</gene>
<evidence type="ECO:0000256" key="10">
    <source>
        <dbReference type="PIRNR" id="PIRNR009998"/>
    </source>
</evidence>
<evidence type="ECO:0000256" key="1">
    <source>
        <dbReference type="ARBA" id="ARBA00004245"/>
    </source>
</evidence>
<keyword evidence="13" id="KW-1185">Reference proteome</keyword>
<evidence type="ECO:0000256" key="6">
    <source>
        <dbReference type="ARBA" id="ARBA00023017"/>
    </source>
</evidence>
<dbReference type="Gene3D" id="3.30.450.30">
    <property type="entry name" value="Dynein light chain 2a, cytoplasmic"/>
    <property type="match status" value="1"/>
</dbReference>
<comment type="function">
    <text evidence="9">Acts as one of several non-catalytic accessory components of the cytoplasmic dynein 1 complex that are thought to be involved in linking dynein to cargos and to adapter proteins that regulate dynein function. Cytoplasmic dynein 1 acts as a motor for the intracellular retrograde motility of vesicles and organelles along microtubules.</text>
</comment>
<evidence type="ECO:0000256" key="3">
    <source>
        <dbReference type="ARBA" id="ARBA00022448"/>
    </source>
</evidence>
<keyword evidence="4 10" id="KW-0963">Cytoplasm</keyword>
<dbReference type="GO" id="GO:0005874">
    <property type="term" value="C:microtubule"/>
    <property type="evidence" value="ECO:0007669"/>
    <property type="project" value="UniProtKB-UniRule"/>
</dbReference>
<evidence type="ECO:0000256" key="9">
    <source>
        <dbReference type="ARBA" id="ARBA00025362"/>
    </source>
</evidence>
<dbReference type="EMBL" id="LR899846">
    <property type="protein sequence ID" value="CAD7242864.1"/>
    <property type="molecule type" value="Genomic_DNA"/>
</dbReference>
<dbReference type="Pfam" id="PF03259">
    <property type="entry name" value="Robl_LC7"/>
    <property type="match status" value="1"/>
</dbReference>
<dbReference type="PANTHER" id="PTHR10779">
    <property type="entry name" value="DYNEIN LIGHT CHAIN ROADBLOCK"/>
    <property type="match status" value="1"/>
</dbReference>
<dbReference type="Proteomes" id="UP000677054">
    <property type="component" value="Unassembled WGS sequence"/>
</dbReference>
<evidence type="ECO:0000259" key="11">
    <source>
        <dbReference type="SMART" id="SM00960"/>
    </source>
</evidence>
<comment type="subcellular location">
    <subcellularLocation>
        <location evidence="1 10">Cytoplasm</location>
        <location evidence="1 10">Cytoskeleton</location>
    </subcellularLocation>
</comment>
<dbReference type="SUPFAM" id="SSF103196">
    <property type="entry name" value="Roadblock/LC7 domain"/>
    <property type="match status" value="1"/>
</dbReference>
<organism evidence="12">
    <name type="scientific">Darwinula stevensoni</name>
    <dbReference type="NCBI Taxonomy" id="69355"/>
    <lineage>
        <taxon>Eukaryota</taxon>
        <taxon>Metazoa</taxon>
        <taxon>Ecdysozoa</taxon>
        <taxon>Arthropoda</taxon>
        <taxon>Crustacea</taxon>
        <taxon>Oligostraca</taxon>
        <taxon>Ostracoda</taxon>
        <taxon>Podocopa</taxon>
        <taxon>Podocopida</taxon>
        <taxon>Darwinulocopina</taxon>
        <taxon>Darwinuloidea</taxon>
        <taxon>Darwinulidae</taxon>
        <taxon>Darwinula</taxon>
    </lineage>
</organism>
<keyword evidence="7 10" id="KW-0505">Motor protein</keyword>
<dbReference type="GO" id="GO:0005868">
    <property type="term" value="C:cytoplasmic dynein complex"/>
    <property type="evidence" value="ECO:0007669"/>
    <property type="project" value="UniProtKB-UniRule"/>
</dbReference>
<evidence type="ECO:0000313" key="13">
    <source>
        <dbReference type="Proteomes" id="UP000677054"/>
    </source>
</evidence>
<dbReference type="PIRSF" id="PIRSF009998">
    <property type="entry name" value="DLC7"/>
    <property type="match status" value="1"/>
</dbReference>
<keyword evidence="8 10" id="KW-0206">Cytoskeleton</keyword>
<dbReference type="SMART" id="SM00960">
    <property type="entry name" value="Robl_LC7"/>
    <property type="match status" value="1"/>
</dbReference>
<evidence type="ECO:0000256" key="2">
    <source>
        <dbReference type="ARBA" id="ARBA00007191"/>
    </source>
</evidence>
<dbReference type="GO" id="GO:0007018">
    <property type="term" value="P:microtubule-based movement"/>
    <property type="evidence" value="ECO:0007669"/>
    <property type="project" value="UniProtKB-UniRule"/>
</dbReference>
<evidence type="ECO:0000256" key="7">
    <source>
        <dbReference type="ARBA" id="ARBA00023175"/>
    </source>
</evidence>
<evidence type="ECO:0000256" key="8">
    <source>
        <dbReference type="ARBA" id="ARBA00023212"/>
    </source>
</evidence>
<dbReference type="GO" id="GO:0005737">
    <property type="term" value="C:cytoplasm"/>
    <property type="evidence" value="ECO:0007669"/>
    <property type="project" value="UniProtKB-UniRule"/>
</dbReference>
<keyword evidence="3 10" id="KW-0813">Transport</keyword>
<sequence length="101" mass="11256">MSSEVEETLKRIQGHKGVMGVIVINSEGIPIKTTMDNAQTVQYAALIGQLTEKARSTVRDLDPTNELTFFRVRSKKHEIMVAPDKEYMLIVVQNPNEAAAL</sequence>
<accession>A0A7R8X4U3</accession>
<evidence type="ECO:0000256" key="5">
    <source>
        <dbReference type="ARBA" id="ARBA00022701"/>
    </source>
</evidence>
<dbReference type="AlphaFoldDB" id="A0A7R8X4U3"/>
<evidence type="ECO:0000256" key="4">
    <source>
        <dbReference type="ARBA" id="ARBA00022490"/>
    </source>
</evidence>
<dbReference type="FunFam" id="3.30.450.30:FF:000002">
    <property type="entry name" value="Dynein light chain roadblock"/>
    <property type="match status" value="1"/>
</dbReference>
<comment type="similarity">
    <text evidence="2 10">Belongs to the GAMAD family.</text>
</comment>
<evidence type="ECO:0000313" key="12">
    <source>
        <dbReference type="EMBL" id="CAD7242864.1"/>
    </source>
</evidence>